<keyword evidence="12" id="KW-1185">Reference proteome</keyword>
<feature type="transmembrane region" description="Helical" evidence="9">
    <location>
        <begin position="77"/>
        <end position="97"/>
    </location>
</feature>
<reference evidence="11" key="1">
    <citation type="submission" date="2022-07" db="EMBL/GenBank/DDBJ databases">
        <title>Parvularcula maris sp. nov., an algicidal bacterium isolated from seawater.</title>
        <authorList>
            <person name="Li F."/>
        </authorList>
    </citation>
    <scope>NUCLEOTIDE SEQUENCE</scope>
    <source>
        <strain evidence="11">BGMRC 0090</strain>
    </source>
</reference>
<evidence type="ECO:0000256" key="4">
    <source>
        <dbReference type="ARBA" id="ARBA00022692"/>
    </source>
</evidence>
<comment type="similarity">
    <text evidence="9">Belongs to the SecE/SEC61-gamma family.</text>
</comment>
<name>A0A9X2L822_9PROT</name>
<accession>A0A9X2L822</accession>
<dbReference type="InterPro" id="IPR038379">
    <property type="entry name" value="SecE_sf"/>
</dbReference>
<evidence type="ECO:0000313" key="11">
    <source>
        <dbReference type="EMBL" id="MCQ8184693.1"/>
    </source>
</evidence>
<dbReference type="Proteomes" id="UP001142610">
    <property type="component" value="Unassembled WGS sequence"/>
</dbReference>
<dbReference type="GO" id="GO:0008320">
    <property type="term" value="F:protein transmembrane transporter activity"/>
    <property type="evidence" value="ECO:0007669"/>
    <property type="project" value="UniProtKB-UniRule"/>
</dbReference>
<gene>
    <name evidence="9 11" type="primary">secE</name>
    <name evidence="11" type="ORF">NOG11_04765</name>
</gene>
<evidence type="ECO:0000256" key="2">
    <source>
        <dbReference type="ARBA" id="ARBA00022448"/>
    </source>
</evidence>
<dbReference type="GO" id="GO:0065002">
    <property type="term" value="P:intracellular protein transmembrane transport"/>
    <property type="evidence" value="ECO:0007669"/>
    <property type="project" value="UniProtKB-UniRule"/>
</dbReference>
<dbReference type="InterPro" id="IPR005807">
    <property type="entry name" value="SecE_bac"/>
</dbReference>
<dbReference type="PANTHER" id="PTHR33910">
    <property type="entry name" value="PROTEIN TRANSLOCASE SUBUNIT SECE"/>
    <property type="match status" value="1"/>
</dbReference>
<protein>
    <recommendedName>
        <fullName evidence="9">Protein translocase subunit SecE</fullName>
    </recommendedName>
</protein>
<dbReference type="InterPro" id="IPR001901">
    <property type="entry name" value="Translocase_SecE/Sec61-g"/>
</dbReference>
<evidence type="ECO:0000256" key="5">
    <source>
        <dbReference type="ARBA" id="ARBA00022927"/>
    </source>
</evidence>
<evidence type="ECO:0000256" key="1">
    <source>
        <dbReference type="ARBA" id="ARBA00004370"/>
    </source>
</evidence>
<proteinExistence type="inferred from homology"/>
<dbReference type="HAMAP" id="MF_00422">
    <property type="entry name" value="SecE"/>
    <property type="match status" value="1"/>
</dbReference>
<dbReference type="Gene3D" id="1.20.5.1030">
    <property type="entry name" value="Preprotein translocase secy subunit"/>
    <property type="match status" value="1"/>
</dbReference>
<dbReference type="RefSeq" id="WP_256618541.1">
    <property type="nucleotide sequence ID" value="NZ_JANIBC010000002.1"/>
</dbReference>
<dbReference type="GO" id="GO:0006605">
    <property type="term" value="P:protein targeting"/>
    <property type="evidence" value="ECO:0007669"/>
    <property type="project" value="UniProtKB-UniRule"/>
</dbReference>
<keyword evidence="6 9" id="KW-1133">Transmembrane helix</keyword>
<organism evidence="11 12">
    <name type="scientific">Parvularcula maris</name>
    <dbReference type="NCBI Taxonomy" id="2965077"/>
    <lineage>
        <taxon>Bacteria</taxon>
        <taxon>Pseudomonadati</taxon>
        <taxon>Pseudomonadota</taxon>
        <taxon>Alphaproteobacteria</taxon>
        <taxon>Parvularculales</taxon>
        <taxon>Parvularculaceae</taxon>
        <taxon>Parvularcula</taxon>
    </lineage>
</organism>
<keyword evidence="3 9" id="KW-1003">Cell membrane</keyword>
<dbReference type="EMBL" id="JANIBC010000002">
    <property type="protein sequence ID" value="MCQ8184693.1"/>
    <property type="molecule type" value="Genomic_DNA"/>
</dbReference>
<dbReference type="GO" id="GO:0043952">
    <property type="term" value="P:protein transport by the Sec complex"/>
    <property type="evidence" value="ECO:0007669"/>
    <property type="project" value="UniProtKB-UniRule"/>
</dbReference>
<dbReference type="PANTHER" id="PTHR33910:SF1">
    <property type="entry name" value="PROTEIN TRANSLOCASE SUBUNIT SECE"/>
    <property type="match status" value="1"/>
</dbReference>
<evidence type="ECO:0000256" key="9">
    <source>
        <dbReference type="HAMAP-Rule" id="MF_00422"/>
    </source>
</evidence>
<sequence>MPKSKNRRKVKSNRVAGTGAQARLTPETIDAGEGGSRSAKSEAGAPVKKKSVGPFEFYKQVRAEMQKVTWTTRGETMVSTIMVLIMVAIMSVFFFSVDQILRFVVPRILSLNLF</sequence>
<keyword evidence="4 9" id="KW-0812">Transmembrane</keyword>
<evidence type="ECO:0000313" key="12">
    <source>
        <dbReference type="Proteomes" id="UP001142610"/>
    </source>
</evidence>
<evidence type="ECO:0000256" key="10">
    <source>
        <dbReference type="SAM" id="MobiDB-lite"/>
    </source>
</evidence>
<evidence type="ECO:0000256" key="3">
    <source>
        <dbReference type="ARBA" id="ARBA00022475"/>
    </source>
</evidence>
<dbReference type="NCBIfam" id="TIGR00964">
    <property type="entry name" value="secE_bact"/>
    <property type="match status" value="1"/>
</dbReference>
<evidence type="ECO:0000256" key="8">
    <source>
        <dbReference type="ARBA" id="ARBA00023136"/>
    </source>
</evidence>
<keyword evidence="8 9" id="KW-0472">Membrane</keyword>
<dbReference type="Pfam" id="PF00584">
    <property type="entry name" value="SecE"/>
    <property type="match status" value="1"/>
</dbReference>
<feature type="compositionally biased region" description="Basic residues" evidence="10">
    <location>
        <begin position="1"/>
        <end position="12"/>
    </location>
</feature>
<keyword evidence="7 9" id="KW-0811">Translocation</keyword>
<feature type="region of interest" description="Disordered" evidence="10">
    <location>
        <begin position="1"/>
        <end position="48"/>
    </location>
</feature>
<keyword evidence="5 9" id="KW-0653">Protein transport</keyword>
<comment type="subcellular location">
    <subcellularLocation>
        <location evidence="9">Cell membrane</location>
        <topology evidence="9">Single-pass membrane protein</topology>
    </subcellularLocation>
    <subcellularLocation>
        <location evidence="1">Membrane</location>
    </subcellularLocation>
</comment>
<dbReference type="AlphaFoldDB" id="A0A9X2L822"/>
<evidence type="ECO:0000256" key="6">
    <source>
        <dbReference type="ARBA" id="ARBA00022989"/>
    </source>
</evidence>
<comment type="caution">
    <text evidence="11">The sequence shown here is derived from an EMBL/GenBank/DDBJ whole genome shotgun (WGS) entry which is preliminary data.</text>
</comment>
<dbReference type="GO" id="GO:0009306">
    <property type="term" value="P:protein secretion"/>
    <property type="evidence" value="ECO:0007669"/>
    <property type="project" value="UniProtKB-UniRule"/>
</dbReference>
<keyword evidence="2 9" id="KW-0813">Transport</keyword>
<evidence type="ECO:0000256" key="7">
    <source>
        <dbReference type="ARBA" id="ARBA00023010"/>
    </source>
</evidence>
<dbReference type="GO" id="GO:0005886">
    <property type="term" value="C:plasma membrane"/>
    <property type="evidence" value="ECO:0007669"/>
    <property type="project" value="UniProtKB-SubCell"/>
</dbReference>
<comment type="subunit">
    <text evidence="9">Component of the Sec protein translocase complex. Heterotrimer consisting of SecY, SecE and SecG subunits. The heterotrimers can form oligomers, although 1 heterotrimer is thought to be able to translocate proteins. Interacts with the ribosome. Interacts with SecDF, and other proteins may be involved. Interacts with SecA.</text>
</comment>
<comment type="function">
    <text evidence="9">Essential subunit of the Sec protein translocation channel SecYEG. Clamps together the 2 halves of SecY. May contact the channel plug during translocation.</text>
</comment>